<reference evidence="1 2" key="1">
    <citation type="submission" date="2020-06" db="EMBL/GenBank/DDBJ databases">
        <authorList>
            <person name="Li R."/>
            <person name="Bekaert M."/>
        </authorList>
    </citation>
    <scope>NUCLEOTIDE SEQUENCE [LARGE SCALE GENOMIC DNA]</scope>
    <source>
        <strain evidence="2">wild</strain>
    </source>
</reference>
<dbReference type="EMBL" id="CACVKT020005428">
    <property type="protein sequence ID" value="CAC5395056.1"/>
    <property type="molecule type" value="Genomic_DNA"/>
</dbReference>
<dbReference type="OrthoDB" id="128220at2759"/>
<name>A0A6J8CHR4_MYTCO</name>
<dbReference type="PANTHER" id="PTHR34615:SF1">
    <property type="entry name" value="PX DOMAIN-CONTAINING PROTEIN"/>
    <property type="match status" value="1"/>
</dbReference>
<gene>
    <name evidence="1" type="ORF">MCOR_29766</name>
</gene>
<proteinExistence type="predicted"/>
<evidence type="ECO:0000313" key="2">
    <source>
        <dbReference type="Proteomes" id="UP000507470"/>
    </source>
</evidence>
<organism evidence="1 2">
    <name type="scientific">Mytilus coruscus</name>
    <name type="common">Sea mussel</name>
    <dbReference type="NCBI Taxonomy" id="42192"/>
    <lineage>
        <taxon>Eukaryota</taxon>
        <taxon>Metazoa</taxon>
        <taxon>Spiralia</taxon>
        <taxon>Lophotrochozoa</taxon>
        <taxon>Mollusca</taxon>
        <taxon>Bivalvia</taxon>
        <taxon>Autobranchia</taxon>
        <taxon>Pteriomorphia</taxon>
        <taxon>Mytilida</taxon>
        <taxon>Mytiloidea</taxon>
        <taxon>Mytilidae</taxon>
        <taxon>Mytilinae</taxon>
        <taxon>Mytilus</taxon>
    </lineage>
</organism>
<accession>A0A6J8CHR4</accession>
<evidence type="ECO:0000313" key="1">
    <source>
        <dbReference type="EMBL" id="CAC5395056.1"/>
    </source>
</evidence>
<keyword evidence="2" id="KW-1185">Reference proteome</keyword>
<dbReference type="AlphaFoldDB" id="A0A6J8CHR4"/>
<sequence length="179" mass="20851">MAENLKLLAALENSDELFLLSICKDEKSIFPGLNIENLTNEQYRTFFRFDRDDIEILRCALRIPDTIVCSNRTTAKGTDALCMVLRRLAYPCRLEDLEPIFGRSKAELSYIINEVLDYIHDNHCHLLSDLNRNWLSPEHLELFAESMFDRNGPLDSCWGFYRWYSKTNIQTTGKSKTCI</sequence>
<dbReference type="Proteomes" id="UP000507470">
    <property type="component" value="Unassembled WGS sequence"/>
</dbReference>
<protein>
    <submittedName>
        <fullName evidence="1">Uncharacterized protein</fullName>
    </submittedName>
</protein>
<dbReference type="PANTHER" id="PTHR34615">
    <property type="entry name" value="PX DOMAIN-CONTAINING PROTEIN"/>
    <property type="match status" value="1"/>
</dbReference>